<dbReference type="GO" id="GO:0052716">
    <property type="term" value="F:hydroquinone:oxygen oxidoreductase activity"/>
    <property type="evidence" value="ECO:0007669"/>
    <property type="project" value="UniProtKB-EC"/>
</dbReference>
<dbReference type="CDD" id="cd13849">
    <property type="entry name" value="CuRO_1_LCC_plant"/>
    <property type="match status" value="1"/>
</dbReference>
<dbReference type="PANTHER" id="PTHR11709:SF9">
    <property type="entry name" value="LACCASE-7"/>
    <property type="match status" value="1"/>
</dbReference>
<dbReference type="GO" id="GO:0048046">
    <property type="term" value="C:apoplast"/>
    <property type="evidence" value="ECO:0007669"/>
    <property type="project" value="UniProtKB-SubCell"/>
</dbReference>
<evidence type="ECO:0000259" key="15">
    <source>
        <dbReference type="Pfam" id="PF07731"/>
    </source>
</evidence>
<dbReference type="NCBIfam" id="TIGR03389">
    <property type="entry name" value="laccase"/>
    <property type="match status" value="1"/>
</dbReference>
<dbReference type="Pfam" id="PF07732">
    <property type="entry name" value="Cu-oxidase_3"/>
    <property type="match status" value="1"/>
</dbReference>
<keyword evidence="11 13" id="KW-0186">Copper</keyword>
<dbReference type="Pfam" id="PF00394">
    <property type="entry name" value="Cu-oxidase"/>
    <property type="match status" value="1"/>
</dbReference>
<dbReference type="InterPro" id="IPR033138">
    <property type="entry name" value="Cu_oxidase_CS"/>
</dbReference>
<dbReference type="FunFam" id="2.60.40.420:FF:000049">
    <property type="entry name" value="Laccase"/>
    <property type="match status" value="1"/>
</dbReference>
<feature type="chain" id="PRO_5029933786" description="Laccase" evidence="13">
    <location>
        <begin position="23"/>
        <end position="568"/>
    </location>
</feature>
<comment type="catalytic activity">
    <reaction evidence="1 13">
        <text>4 hydroquinone + O2 = 4 benzosemiquinone + 2 H2O</text>
        <dbReference type="Rhea" id="RHEA:11276"/>
        <dbReference type="ChEBI" id="CHEBI:15377"/>
        <dbReference type="ChEBI" id="CHEBI:15379"/>
        <dbReference type="ChEBI" id="CHEBI:17594"/>
        <dbReference type="ChEBI" id="CHEBI:17977"/>
        <dbReference type="EC" id="1.10.3.2"/>
    </reaction>
</comment>
<comment type="similarity">
    <text evidence="4 13">Belongs to the multicopper oxidase family.</text>
</comment>
<evidence type="ECO:0000313" key="17">
    <source>
        <dbReference type="EMBL" id="CAA7406392.1"/>
    </source>
</evidence>
<dbReference type="CDD" id="cd13897">
    <property type="entry name" value="CuRO_3_LCC_plant"/>
    <property type="match status" value="1"/>
</dbReference>
<dbReference type="InterPro" id="IPR017761">
    <property type="entry name" value="Laccase"/>
</dbReference>
<evidence type="ECO:0000256" key="8">
    <source>
        <dbReference type="ARBA" id="ARBA00022723"/>
    </source>
</evidence>
<comment type="cofactor">
    <cofactor evidence="13">
        <name>Cu cation</name>
        <dbReference type="ChEBI" id="CHEBI:23378"/>
    </cofactor>
    <text evidence="13">Binds 4 Cu cations per monomer.</text>
</comment>
<dbReference type="InterPro" id="IPR034288">
    <property type="entry name" value="CuRO_1_LCC"/>
</dbReference>
<comment type="function">
    <text evidence="2 13">Lignin degradation and detoxification of lignin-derived products.</text>
</comment>
<evidence type="ECO:0000256" key="9">
    <source>
        <dbReference type="ARBA" id="ARBA00022737"/>
    </source>
</evidence>
<evidence type="ECO:0000259" key="16">
    <source>
        <dbReference type="Pfam" id="PF07732"/>
    </source>
</evidence>
<evidence type="ECO:0000256" key="7">
    <source>
        <dbReference type="ARBA" id="ARBA00022525"/>
    </source>
</evidence>
<comment type="subcellular location">
    <subcellularLocation>
        <location evidence="3 13">Secreted</location>
        <location evidence="3 13">Extracellular space</location>
        <location evidence="3 13">Apoplast</location>
    </subcellularLocation>
</comment>
<evidence type="ECO:0000256" key="10">
    <source>
        <dbReference type="ARBA" id="ARBA00023002"/>
    </source>
</evidence>
<keyword evidence="12 13" id="KW-0439">Lignin degradation</keyword>
<evidence type="ECO:0000256" key="4">
    <source>
        <dbReference type="ARBA" id="ARBA00010609"/>
    </source>
</evidence>
<dbReference type="Gene3D" id="2.60.40.420">
    <property type="entry name" value="Cupredoxins - blue copper proteins"/>
    <property type="match status" value="3"/>
</dbReference>
<dbReference type="Proteomes" id="UP000663760">
    <property type="component" value="Chromosome 12"/>
</dbReference>
<dbReference type="InterPro" id="IPR001117">
    <property type="entry name" value="Cu-oxidase_2nd"/>
</dbReference>
<feature type="domain" description="Plastocyanin-like" evidence="14">
    <location>
        <begin position="158"/>
        <end position="308"/>
    </location>
</feature>
<dbReference type="InterPro" id="IPR011707">
    <property type="entry name" value="Cu-oxidase-like_N"/>
</dbReference>
<evidence type="ECO:0000256" key="11">
    <source>
        <dbReference type="ARBA" id="ARBA00023008"/>
    </source>
</evidence>
<feature type="signal peptide" evidence="13">
    <location>
        <begin position="1"/>
        <end position="22"/>
    </location>
</feature>
<accession>A0A7I8L9C1</accession>
<feature type="domain" description="Plastocyanin-like" evidence="15">
    <location>
        <begin position="414"/>
        <end position="550"/>
    </location>
</feature>
<evidence type="ECO:0000256" key="2">
    <source>
        <dbReference type="ARBA" id="ARBA00002075"/>
    </source>
</evidence>
<keyword evidence="18" id="KW-1185">Reference proteome</keyword>
<keyword evidence="6 13" id="KW-0052">Apoplast</keyword>
<evidence type="ECO:0000256" key="13">
    <source>
        <dbReference type="RuleBase" id="RU361119"/>
    </source>
</evidence>
<keyword evidence="9 13" id="KW-0677">Repeat</keyword>
<dbReference type="GO" id="GO:0046274">
    <property type="term" value="P:lignin catabolic process"/>
    <property type="evidence" value="ECO:0007669"/>
    <property type="project" value="UniProtKB-KW"/>
</dbReference>
<dbReference type="InterPro" id="IPR045087">
    <property type="entry name" value="Cu-oxidase_fam"/>
</dbReference>
<dbReference type="SUPFAM" id="SSF49503">
    <property type="entry name" value="Cupredoxins"/>
    <property type="match status" value="3"/>
</dbReference>
<evidence type="ECO:0000256" key="3">
    <source>
        <dbReference type="ARBA" id="ARBA00004271"/>
    </source>
</evidence>
<protein>
    <recommendedName>
        <fullName evidence="5 13">Laccase</fullName>
        <ecNumber evidence="5 13">1.10.3.2</ecNumber>
    </recommendedName>
    <alternativeName>
        <fullName evidence="13">Benzenediol:oxygen oxidoreductase</fullName>
    </alternativeName>
    <alternativeName>
        <fullName evidence="13">Diphenol oxidase</fullName>
    </alternativeName>
    <alternativeName>
        <fullName evidence="13">Urishiol oxidase</fullName>
    </alternativeName>
</protein>
<evidence type="ECO:0000256" key="12">
    <source>
        <dbReference type="ARBA" id="ARBA00023185"/>
    </source>
</evidence>
<dbReference type="OrthoDB" id="2121828at2759"/>
<evidence type="ECO:0000256" key="5">
    <source>
        <dbReference type="ARBA" id="ARBA00012297"/>
    </source>
</evidence>
<dbReference type="CDD" id="cd13875">
    <property type="entry name" value="CuRO_2_LCC_plant"/>
    <property type="match status" value="1"/>
</dbReference>
<dbReference type="PANTHER" id="PTHR11709">
    <property type="entry name" value="MULTI-COPPER OXIDASE"/>
    <property type="match status" value="1"/>
</dbReference>
<gene>
    <name evidence="17" type="ORF">SI8410_12017070</name>
</gene>
<dbReference type="InterPro" id="IPR034289">
    <property type="entry name" value="CuRO_3_LCC"/>
</dbReference>
<dbReference type="InterPro" id="IPR002355">
    <property type="entry name" value="Cu_oxidase_Cu_BS"/>
</dbReference>
<sequence length="568" mass="62050">MERAILLVAFVALGFLAVSARGEVVEHTFRVGNLTIRKLCQERTVVAVNGHFPGPSITAHEGDSVVVHVINGSPYNITLHWHGIFQLLTAWADGPGYVTQCPIPPGGRYTYSFNIIGQEGTLWWHAHSSYLRATVYGSFTIYPRAGPGAYPFPKPYREVPLLLGEWWNANVVDVEEESLSTGGAPNISDAFTINGRPGDLYPCSRDQTFKLRVVHGKTYLLRIVNAALNQELFFMVAGHSLTVVAIDASYTVPYPTDVVVIAPGQTVDALLDATAAPGRYYMAAHTYASVAGVPFPNTTTTGILYYESSPPSSSPPIMPALPAFNDTPTAHKFYTNLSALLRPCDPQVPLAVDEEMFITFGLGLVPCDRKNSTCAGPFGEKFAASMSNNSFQLPTELSLLQAHFFKVPGVFTLDFPDRPPVVFNYTSPNVTLDVGLLQTVKQTRGKRFKYNSTVEVVLQNTALLGTENHPIHLHGFNFFVLAQGFGNYNPTVAKRSFNLVHPQVRNTIAVPAGGWAVIRFVANNPGVWFMHCHIDAHMPWGLGLVFVVEDGPTPSSKLPPPPADLPRC</sequence>
<dbReference type="EC" id="1.10.3.2" evidence="5 13"/>
<keyword evidence="13" id="KW-0732">Signal</keyword>
<dbReference type="InterPro" id="IPR034285">
    <property type="entry name" value="CuRO_2_LCC"/>
</dbReference>
<reference evidence="17" key="1">
    <citation type="submission" date="2020-02" db="EMBL/GenBank/DDBJ databases">
        <authorList>
            <person name="Scholz U."/>
            <person name="Mascher M."/>
            <person name="Fiebig A."/>
        </authorList>
    </citation>
    <scope>NUCLEOTIDE SEQUENCE</scope>
</reference>
<dbReference type="PROSITE" id="PS00080">
    <property type="entry name" value="MULTICOPPER_OXIDASE2"/>
    <property type="match status" value="1"/>
</dbReference>
<feature type="domain" description="Plastocyanin-like" evidence="16">
    <location>
        <begin position="33"/>
        <end position="145"/>
    </location>
</feature>
<dbReference type="Pfam" id="PF07731">
    <property type="entry name" value="Cu-oxidase_2"/>
    <property type="match status" value="1"/>
</dbReference>
<evidence type="ECO:0000256" key="1">
    <source>
        <dbReference type="ARBA" id="ARBA00000349"/>
    </source>
</evidence>
<evidence type="ECO:0000259" key="14">
    <source>
        <dbReference type="Pfam" id="PF00394"/>
    </source>
</evidence>
<keyword evidence="10 13" id="KW-0560">Oxidoreductase</keyword>
<keyword evidence="7 13" id="KW-0964">Secreted</keyword>
<evidence type="ECO:0000256" key="6">
    <source>
        <dbReference type="ARBA" id="ARBA00022523"/>
    </source>
</evidence>
<organism evidence="17 18">
    <name type="scientific">Spirodela intermedia</name>
    <name type="common">Intermediate duckweed</name>
    <dbReference type="NCBI Taxonomy" id="51605"/>
    <lineage>
        <taxon>Eukaryota</taxon>
        <taxon>Viridiplantae</taxon>
        <taxon>Streptophyta</taxon>
        <taxon>Embryophyta</taxon>
        <taxon>Tracheophyta</taxon>
        <taxon>Spermatophyta</taxon>
        <taxon>Magnoliopsida</taxon>
        <taxon>Liliopsida</taxon>
        <taxon>Araceae</taxon>
        <taxon>Lemnoideae</taxon>
        <taxon>Spirodela</taxon>
    </lineage>
</organism>
<dbReference type="InterPro" id="IPR011706">
    <property type="entry name" value="Cu-oxidase_C"/>
</dbReference>
<keyword evidence="8 13" id="KW-0479">Metal-binding</keyword>
<dbReference type="EMBL" id="LR746275">
    <property type="protein sequence ID" value="CAA7406392.1"/>
    <property type="molecule type" value="Genomic_DNA"/>
</dbReference>
<dbReference type="GO" id="GO:0005507">
    <property type="term" value="F:copper ion binding"/>
    <property type="evidence" value="ECO:0007669"/>
    <property type="project" value="InterPro"/>
</dbReference>
<dbReference type="AlphaFoldDB" id="A0A7I8L9C1"/>
<proteinExistence type="inferred from homology"/>
<name>A0A7I8L9C1_SPIIN</name>
<evidence type="ECO:0000313" key="18">
    <source>
        <dbReference type="Proteomes" id="UP000663760"/>
    </source>
</evidence>
<dbReference type="PROSITE" id="PS00079">
    <property type="entry name" value="MULTICOPPER_OXIDASE1"/>
    <property type="match status" value="1"/>
</dbReference>
<dbReference type="InterPro" id="IPR008972">
    <property type="entry name" value="Cupredoxin"/>
</dbReference>